<gene>
    <name evidence="2" type="ORF">FLP15_09055</name>
</gene>
<dbReference type="KEGG" id="lack:FLP15_09055"/>
<dbReference type="InterPro" id="IPR001387">
    <property type="entry name" value="Cro/C1-type_HTH"/>
</dbReference>
<feature type="domain" description="HTH cro/C1-type" evidence="1">
    <location>
        <begin position="131"/>
        <end position="165"/>
    </location>
</feature>
<evidence type="ECO:0000313" key="3">
    <source>
        <dbReference type="Proteomes" id="UP000315128"/>
    </source>
</evidence>
<dbReference type="OrthoDB" id="2241893at2"/>
<accession>A0A514Z9L8</accession>
<dbReference type="PROSITE" id="PS50943">
    <property type="entry name" value="HTH_CROC1"/>
    <property type="match status" value="1"/>
</dbReference>
<dbReference type="Gene3D" id="1.10.260.40">
    <property type="entry name" value="lambda repressor-like DNA-binding domains"/>
    <property type="match status" value="1"/>
</dbReference>
<proteinExistence type="predicted"/>
<dbReference type="Proteomes" id="UP000315128">
    <property type="component" value="Chromosome"/>
</dbReference>
<sequence length="168" mass="18935">MEQTEVNERIKNFKAEMRRYRIPILKLSEEIGYPAALLSDILFLRKKPDIMLLRKIEEALNGSIQDKEEVRTAKPRGTGSTLPLETLSQSYPSLSCAHPELLNELGGKIKGIRTRLNLSEVAFGVALSPVVSPRFIREIEGNQFVPSLEHLIQIADLGEVTLDWLLRG</sequence>
<keyword evidence="3" id="KW-1185">Reference proteome</keyword>
<dbReference type="SMART" id="SM00530">
    <property type="entry name" value="HTH_XRE"/>
    <property type="match status" value="2"/>
</dbReference>
<reference evidence="2 3" key="1">
    <citation type="submission" date="2019-07" db="EMBL/GenBank/DDBJ databases">
        <title>Genome sequencing of KACC 19320.</title>
        <authorList>
            <person name="Heo J."/>
            <person name="Kim S.-J."/>
            <person name="Kim J.-S."/>
            <person name="Hong S.-B."/>
            <person name="Kwon S.-W."/>
        </authorList>
    </citation>
    <scope>NUCLEOTIDE SEQUENCE [LARGE SCALE GENOMIC DNA]</scope>
    <source>
        <strain evidence="2 3">KACC 19320</strain>
    </source>
</reference>
<dbReference type="SUPFAM" id="SSF47413">
    <property type="entry name" value="lambda repressor-like DNA-binding domains"/>
    <property type="match status" value="1"/>
</dbReference>
<dbReference type="CDD" id="cd00093">
    <property type="entry name" value="HTH_XRE"/>
    <property type="match status" value="1"/>
</dbReference>
<dbReference type="EMBL" id="CP041356">
    <property type="protein sequence ID" value="QDK71276.1"/>
    <property type="molecule type" value="Genomic_DNA"/>
</dbReference>
<evidence type="ECO:0000313" key="2">
    <source>
        <dbReference type="EMBL" id="QDK71276.1"/>
    </source>
</evidence>
<protein>
    <submittedName>
        <fullName evidence="2">Helix-turn-helix transcriptional regulator</fullName>
    </submittedName>
</protein>
<dbReference type="GO" id="GO:0003677">
    <property type="term" value="F:DNA binding"/>
    <property type="evidence" value="ECO:0007669"/>
    <property type="project" value="InterPro"/>
</dbReference>
<dbReference type="InterPro" id="IPR010982">
    <property type="entry name" value="Lambda_DNA-bd_dom_sf"/>
</dbReference>
<evidence type="ECO:0000259" key="1">
    <source>
        <dbReference type="PROSITE" id="PS50943"/>
    </source>
</evidence>
<organism evidence="2 3">
    <name type="scientific">Lactococcus protaetiae</name>
    <dbReference type="NCBI Taxonomy" id="2592653"/>
    <lineage>
        <taxon>Bacteria</taxon>
        <taxon>Bacillati</taxon>
        <taxon>Bacillota</taxon>
        <taxon>Bacilli</taxon>
        <taxon>Lactobacillales</taxon>
        <taxon>Streptococcaceae</taxon>
        <taxon>Lactococcus</taxon>
    </lineage>
</organism>
<dbReference type="AlphaFoldDB" id="A0A514Z9L8"/>
<name>A0A514Z9L8_9LACT</name>